<protein>
    <submittedName>
        <fullName evidence="1">Uncharacterized protein</fullName>
    </submittedName>
</protein>
<gene>
    <name evidence="1" type="ORF">LCGC14_1114540</name>
</gene>
<comment type="caution">
    <text evidence="1">The sequence shown here is derived from an EMBL/GenBank/DDBJ whole genome shotgun (WGS) entry which is preliminary data.</text>
</comment>
<dbReference type="AlphaFoldDB" id="A0A0F9QBP6"/>
<reference evidence="1" key="1">
    <citation type="journal article" date="2015" name="Nature">
        <title>Complex archaea that bridge the gap between prokaryotes and eukaryotes.</title>
        <authorList>
            <person name="Spang A."/>
            <person name="Saw J.H."/>
            <person name="Jorgensen S.L."/>
            <person name="Zaremba-Niedzwiedzka K."/>
            <person name="Martijn J."/>
            <person name="Lind A.E."/>
            <person name="van Eijk R."/>
            <person name="Schleper C."/>
            <person name="Guy L."/>
            <person name="Ettema T.J."/>
        </authorList>
    </citation>
    <scope>NUCLEOTIDE SEQUENCE</scope>
</reference>
<proteinExistence type="predicted"/>
<evidence type="ECO:0000313" key="1">
    <source>
        <dbReference type="EMBL" id="KKN02748.1"/>
    </source>
</evidence>
<feature type="non-terminal residue" evidence="1">
    <location>
        <position position="1"/>
    </location>
</feature>
<accession>A0A0F9QBP6</accession>
<dbReference type="EMBL" id="LAZR01005112">
    <property type="protein sequence ID" value="KKN02748.1"/>
    <property type="molecule type" value="Genomic_DNA"/>
</dbReference>
<name>A0A0F9QBP6_9ZZZZ</name>
<organism evidence="1">
    <name type="scientific">marine sediment metagenome</name>
    <dbReference type="NCBI Taxonomy" id="412755"/>
    <lineage>
        <taxon>unclassified sequences</taxon>
        <taxon>metagenomes</taxon>
        <taxon>ecological metagenomes</taxon>
    </lineage>
</organism>
<sequence length="767" mass="83429">GLVSQVSKSIFESVTRSPTLTIASELSGATGAGAARFATKDLPEGSIVKPLAEITGGVVGGVGPALATKISPTGFAIRKGREAVAKASLPFTERGAKFRAGEFLKKQVVSPEEAARKVTDPTIGGPPPVIATGEKRLVSLLNKIRGLDPVTDADEIKKISRSVFQLEQELRSQGFGSPEALRQVTNRRVASLELSMQKRVADAMETAQSKLDALPIAQRQSQESVIVRNELEGVMKKEFEKTQELWNDVPRDVKVDFTNSRQALKDITDNLSKAESGDVPSILRGSILAKKKAPSKVSAVVDAQGRPVVSEAVTKNVTTIREMQGLRSKLLETQRIARKDGKFNKARISGLMADAVLDDMDVGVDDALTVAISATRQFKDRFEKGIVGKILGREKTGAPSISPELTLDISIGRAGVRGSVDIDKVVVTPEARNATKRFLSKSFTETVTAKGTKPFSVKDAQKWIANNEEVLDQFPELRNQLSDINQAQQFASETSLRLNNRLLNLKDPKISTSSAFLNSEVGEEVANVFKSKNPLKASRELINQARKDPTGEALDGLRGSYIDFLIKKSSIGDFNAQGERALSGNTLQGFINQNRETLREVFNQDQLNRINRIAKELSLLELTDAKGLPRVAFEIDDIPSNFLGVASRITGAQIGRWIARFTGGGTVQTPGIVSDRFKKFAQHLTQDRAEQLIHDAVTSEDGRLLNALLLPIDKPTSATGQQNLKILNKRINIWLLGTGHRVIEDIQNDISEDNQSQGNTQPELAGP</sequence>